<dbReference type="PRINTS" id="PR00219">
    <property type="entry name" value="SYNAPTOBREVN"/>
</dbReference>
<evidence type="ECO:0000256" key="9">
    <source>
        <dbReference type="PROSITE-ProRule" id="PRU00290"/>
    </source>
</evidence>
<dbReference type="AlphaFoldDB" id="A0A803N226"/>
<dbReference type="InterPro" id="IPR042855">
    <property type="entry name" value="V_SNARE_CC"/>
</dbReference>
<evidence type="ECO:0000256" key="3">
    <source>
        <dbReference type="ARBA" id="ARBA00023136"/>
    </source>
</evidence>
<dbReference type="Pfam" id="PF00957">
    <property type="entry name" value="Synaptobrevin"/>
    <property type="match status" value="1"/>
</dbReference>
<name>A0A803N226_CHEQI</name>
<dbReference type="Gene3D" id="1.20.5.110">
    <property type="match status" value="1"/>
</dbReference>
<dbReference type="PROSITE" id="PS50892">
    <property type="entry name" value="V_SNARE"/>
    <property type="match status" value="1"/>
</dbReference>
<proteinExistence type="inferred from homology"/>
<evidence type="ECO:0000256" key="2">
    <source>
        <dbReference type="ARBA" id="ARBA00022481"/>
    </source>
</evidence>
<dbReference type="CDD" id="cd15867">
    <property type="entry name" value="R-SNARE_YKT6"/>
    <property type="match status" value="1"/>
</dbReference>
<keyword evidence="5" id="KW-0449">Lipoprotein</keyword>
<keyword evidence="2" id="KW-0488">Methylation</keyword>
<evidence type="ECO:0000256" key="1">
    <source>
        <dbReference type="ARBA" id="ARBA00008025"/>
    </source>
</evidence>
<organism evidence="11 12">
    <name type="scientific">Chenopodium quinoa</name>
    <name type="common">Quinoa</name>
    <dbReference type="NCBI Taxonomy" id="63459"/>
    <lineage>
        <taxon>Eukaryota</taxon>
        <taxon>Viridiplantae</taxon>
        <taxon>Streptophyta</taxon>
        <taxon>Embryophyta</taxon>
        <taxon>Tracheophyta</taxon>
        <taxon>Spermatophyta</taxon>
        <taxon>Magnoliopsida</taxon>
        <taxon>eudicotyledons</taxon>
        <taxon>Gunneridae</taxon>
        <taxon>Pentapetalae</taxon>
        <taxon>Caryophyllales</taxon>
        <taxon>Chenopodiaceae</taxon>
        <taxon>Chenopodioideae</taxon>
        <taxon>Atripliceae</taxon>
        <taxon>Chenopodium</taxon>
    </lineage>
</organism>
<dbReference type="InterPro" id="IPR045848">
    <property type="entry name" value="R-SNARE_YKT6"/>
</dbReference>
<evidence type="ECO:0000313" key="11">
    <source>
        <dbReference type="EnsemblPlants" id="AUR62039179-RA:cds"/>
    </source>
</evidence>
<comment type="similarity">
    <text evidence="1">Belongs to the synaptobrevin family.</text>
</comment>
<keyword evidence="4" id="KW-0564">Palmitate</keyword>
<comment type="subcellular location">
    <subcellularLocation>
        <location evidence="7">Endomembrane system</location>
        <topology evidence="7">Lipid-anchor</topology>
        <orientation evidence="7">Cytoplasmic side</orientation>
    </subcellularLocation>
</comment>
<feature type="domain" description="V-SNARE coiled-coil homology" evidence="10">
    <location>
        <begin position="253"/>
        <end position="313"/>
    </location>
</feature>
<reference evidence="11" key="1">
    <citation type="journal article" date="2017" name="Nature">
        <title>The genome of Chenopodium quinoa.</title>
        <authorList>
            <person name="Jarvis D.E."/>
            <person name="Ho Y.S."/>
            <person name="Lightfoot D.J."/>
            <person name="Schmoeckel S.M."/>
            <person name="Li B."/>
            <person name="Borm T.J.A."/>
            <person name="Ohyanagi H."/>
            <person name="Mineta K."/>
            <person name="Michell C.T."/>
            <person name="Saber N."/>
            <person name="Kharbatia N.M."/>
            <person name="Rupper R.R."/>
            <person name="Sharp A.R."/>
            <person name="Dally N."/>
            <person name="Boughton B.A."/>
            <person name="Woo Y.H."/>
            <person name="Gao G."/>
            <person name="Schijlen E.G.W.M."/>
            <person name="Guo X."/>
            <person name="Momin A.A."/>
            <person name="Negrao S."/>
            <person name="Al-Babili S."/>
            <person name="Gehring C."/>
            <person name="Roessner U."/>
            <person name="Jung C."/>
            <person name="Murphy K."/>
            <person name="Arold S.T."/>
            <person name="Gojobori T."/>
            <person name="van der Linden C.G."/>
            <person name="van Loo E.N."/>
            <person name="Jellen E.N."/>
            <person name="Maughan P.J."/>
            <person name="Tester M."/>
        </authorList>
    </citation>
    <scope>NUCLEOTIDE SEQUENCE [LARGE SCALE GENOMIC DNA]</scope>
    <source>
        <strain evidence="11">cv. PI 614886</strain>
    </source>
</reference>
<dbReference type="GO" id="GO:0012505">
    <property type="term" value="C:endomembrane system"/>
    <property type="evidence" value="ECO:0007669"/>
    <property type="project" value="UniProtKB-SubCell"/>
</dbReference>
<evidence type="ECO:0000256" key="7">
    <source>
        <dbReference type="ARBA" id="ARBA00046278"/>
    </source>
</evidence>
<evidence type="ECO:0000256" key="5">
    <source>
        <dbReference type="ARBA" id="ARBA00023288"/>
    </source>
</evidence>
<dbReference type="Proteomes" id="UP000596660">
    <property type="component" value="Unplaced"/>
</dbReference>
<dbReference type="GO" id="GO:0031201">
    <property type="term" value="C:SNARE complex"/>
    <property type="evidence" value="ECO:0007669"/>
    <property type="project" value="UniProtKB-ARBA"/>
</dbReference>
<dbReference type="FunFam" id="1.20.5.110:FF:000020">
    <property type="entry name" value="synaptobrevin homolog YKT6"/>
    <property type="match status" value="1"/>
</dbReference>
<dbReference type="SUPFAM" id="SSF64356">
    <property type="entry name" value="SNARE-like"/>
    <property type="match status" value="1"/>
</dbReference>
<keyword evidence="6" id="KW-0636">Prenylation</keyword>
<accession>A0A803N226</accession>
<protein>
    <recommendedName>
        <fullName evidence="10">V-SNARE coiled-coil homology domain-containing protein</fullName>
    </recommendedName>
</protein>
<dbReference type="GO" id="GO:0006906">
    <property type="term" value="P:vesicle fusion"/>
    <property type="evidence" value="ECO:0007669"/>
    <property type="project" value="UniProtKB-ARBA"/>
</dbReference>
<dbReference type="PANTHER" id="PTHR46976">
    <property type="entry name" value="PROTEIN ARABIDILLO 1"/>
    <property type="match status" value="1"/>
</dbReference>
<evidence type="ECO:0000256" key="4">
    <source>
        <dbReference type="ARBA" id="ARBA00023139"/>
    </source>
</evidence>
<keyword evidence="12" id="KW-1185">Reference proteome</keyword>
<dbReference type="SUPFAM" id="SSF58038">
    <property type="entry name" value="SNARE fusion complex"/>
    <property type="match status" value="1"/>
</dbReference>
<sequence length="313" mass="35431">MLPAIASGHEMLECLELGPDFCDRNSSDAIRAVAICCPRLRRLRCCALNCTNVEEDANFVTSSHGSKGKLLLSLLSDIFKEVGSLFVDDSMKGWNVFLDWRDTESKDQKLDDIMNWLKWVLLFSLLRIDECNPPGLDNFWVSHGATLLLSLMQSSQEDIQEREATGLATSVVIDDEKLALMDKEQKQLCRVGVCNFTVLCFKDYFIAIRKMVLDEYQKAFGDSWKGVTSDSTQPWPYLNDALAKYQDPAEADKLLKIQRELDETKIILHKTIDSVLERGERLDSLVEKSSDLSAASQMFYKQAKKTNSCCTIL</sequence>
<dbReference type="Gramene" id="AUR62039179-RA">
    <property type="protein sequence ID" value="AUR62039179-RA:cds"/>
    <property type="gene ID" value="AUR62039179"/>
</dbReference>
<dbReference type="InterPro" id="IPR011012">
    <property type="entry name" value="Longin-like_dom_sf"/>
</dbReference>
<evidence type="ECO:0000256" key="6">
    <source>
        <dbReference type="ARBA" id="ARBA00023289"/>
    </source>
</evidence>
<evidence type="ECO:0000256" key="8">
    <source>
        <dbReference type="ARBA" id="ARBA00062817"/>
    </source>
</evidence>
<dbReference type="InterPro" id="IPR001388">
    <property type="entry name" value="Synaptobrevin-like"/>
</dbReference>
<reference evidence="11" key="2">
    <citation type="submission" date="2021-03" db="UniProtKB">
        <authorList>
            <consortium name="EnsemblPlants"/>
        </authorList>
    </citation>
    <scope>IDENTIFICATION</scope>
</reference>
<comment type="subunit">
    <text evidence="8">Interacts with SYP41. Core constituent of the SNARE complex required for membrane fusion at the trans-Golgi network.</text>
</comment>
<keyword evidence="9" id="KW-0175">Coiled coil</keyword>
<dbReference type="Gene3D" id="3.30.450.50">
    <property type="entry name" value="Longin domain"/>
    <property type="match status" value="1"/>
</dbReference>
<dbReference type="PROSITE" id="PS00417">
    <property type="entry name" value="SYNAPTOBREVIN"/>
    <property type="match status" value="1"/>
</dbReference>
<dbReference type="EnsemblPlants" id="AUR62039179-RA">
    <property type="protein sequence ID" value="AUR62039179-RA:cds"/>
    <property type="gene ID" value="AUR62039179"/>
</dbReference>
<keyword evidence="3" id="KW-0472">Membrane</keyword>
<evidence type="ECO:0000313" key="12">
    <source>
        <dbReference type="Proteomes" id="UP000596660"/>
    </source>
</evidence>
<dbReference type="PANTHER" id="PTHR46976:SF1">
    <property type="entry name" value="PROTEIN ARABIDILLO 1"/>
    <property type="match status" value="1"/>
</dbReference>
<evidence type="ECO:0000259" key="10">
    <source>
        <dbReference type="PROSITE" id="PS50892"/>
    </source>
</evidence>